<keyword evidence="2" id="KW-0472">Membrane</keyword>
<dbReference type="STRING" id="63057.A0A2P5FU12"/>
<evidence type="ECO:0000313" key="6">
    <source>
        <dbReference type="Proteomes" id="UP000237000"/>
    </source>
</evidence>
<name>A0A2P5FU12_TREOI</name>
<sequence>MPVVWKFLFCPVVATAAVATDYPMRRGAESVFKCRPFPTPRNMATPYLATLLGVVFGVTVLFVMLMTYLLRRACSQSQPDTLSAAPHSVAAAVVEMATISSTIPSEDVISATLESFPVCEGEEGIECSVCLEVFAAGESIRSLPKCGHIYHFHCIVSWLMVGGRVCPYCKSEY</sequence>
<evidence type="ECO:0000313" key="5">
    <source>
        <dbReference type="EMBL" id="POO01260.1"/>
    </source>
</evidence>
<dbReference type="InParanoid" id="A0A2P5FU12"/>
<evidence type="ECO:0000256" key="1">
    <source>
        <dbReference type="PROSITE-ProRule" id="PRU00175"/>
    </source>
</evidence>
<dbReference type="GO" id="GO:0016567">
    <property type="term" value="P:protein ubiquitination"/>
    <property type="evidence" value="ECO:0007669"/>
    <property type="project" value="TreeGrafter"/>
</dbReference>
<dbReference type="PROSITE" id="PS50089">
    <property type="entry name" value="ZF_RING_2"/>
    <property type="match status" value="1"/>
</dbReference>
<dbReference type="AlphaFoldDB" id="A0A2P5FU12"/>
<dbReference type="PANTHER" id="PTHR45676">
    <property type="entry name" value="RING-H2 FINGER PROTEIN ATL51-RELATED"/>
    <property type="match status" value="1"/>
</dbReference>
<feature type="transmembrane region" description="Helical" evidence="2">
    <location>
        <begin position="47"/>
        <end position="70"/>
    </location>
</feature>
<dbReference type="Gene3D" id="3.30.40.10">
    <property type="entry name" value="Zinc/RING finger domain, C3HC4 (zinc finger)"/>
    <property type="match status" value="1"/>
</dbReference>
<evidence type="ECO:0000256" key="2">
    <source>
        <dbReference type="SAM" id="Phobius"/>
    </source>
</evidence>
<dbReference type="OrthoDB" id="1695193at2759"/>
<accession>A0A2P5FU12</accession>
<keyword evidence="2" id="KW-1133">Transmembrane helix</keyword>
<feature type="signal peptide" evidence="3">
    <location>
        <begin position="1"/>
        <end position="16"/>
    </location>
</feature>
<proteinExistence type="predicted"/>
<keyword evidence="1" id="KW-0863">Zinc-finger</keyword>
<feature type="domain" description="RING-type" evidence="4">
    <location>
        <begin position="127"/>
        <end position="170"/>
    </location>
</feature>
<gene>
    <name evidence="5" type="ORF">TorRG33x02_030140</name>
</gene>
<dbReference type="InterPro" id="IPR013083">
    <property type="entry name" value="Znf_RING/FYVE/PHD"/>
</dbReference>
<keyword evidence="1" id="KW-0862">Zinc</keyword>
<organism evidence="5 6">
    <name type="scientific">Trema orientale</name>
    <name type="common">Charcoal tree</name>
    <name type="synonym">Celtis orientalis</name>
    <dbReference type="NCBI Taxonomy" id="63057"/>
    <lineage>
        <taxon>Eukaryota</taxon>
        <taxon>Viridiplantae</taxon>
        <taxon>Streptophyta</taxon>
        <taxon>Embryophyta</taxon>
        <taxon>Tracheophyta</taxon>
        <taxon>Spermatophyta</taxon>
        <taxon>Magnoliopsida</taxon>
        <taxon>eudicotyledons</taxon>
        <taxon>Gunneridae</taxon>
        <taxon>Pentapetalae</taxon>
        <taxon>rosids</taxon>
        <taxon>fabids</taxon>
        <taxon>Rosales</taxon>
        <taxon>Cannabaceae</taxon>
        <taxon>Trema</taxon>
    </lineage>
</organism>
<dbReference type="GO" id="GO:0008270">
    <property type="term" value="F:zinc ion binding"/>
    <property type="evidence" value="ECO:0007669"/>
    <property type="project" value="UniProtKB-KW"/>
</dbReference>
<dbReference type="SMART" id="SM00184">
    <property type="entry name" value="RING"/>
    <property type="match status" value="1"/>
</dbReference>
<keyword evidence="3" id="KW-0732">Signal</keyword>
<dbReference type="SUPFAM" id="SSF57850">
    <property type="entry name" value="RING/U-box"/>
    <property type="match status" value="1"/>
</dbReference>
<keyword evidence="6" id="KW-1185">Reference proteome</keyword>
<dbReference type="PANTHER" id="PTHR45676:SF41">
    <property type="entry name" value="RING-H2 FINGER PROTEIN ATL66"/>
    <property type="match status" value="1"/>
</dbReference>
<dbReference type="InterPro" id="IPR001841">
    <property type="entry name" value="Znf_RING"/>
</dbReference>
<evidence type="ECO:0000256" key="3">
    <source>
        <dbReference type="SAM" id="SignalP"/>
    </source>
</evidence>
<dbReference type="Proteomes" id="UP000237000">
    <property type="component" value="Unassembled WGS sequence"/>
</dbReference>
<keyword evidence="2" id="KW-0812">Transmembrane</keyword>
<protein>
    <submittedName>
        <fullName evidence="5">43kDa postsynaptic protein</fullName>
    </submittedName>
</protein>
<dbReference type="Pfam" id="PF13639">
    <property type="entry name" value="zf-RING_2"/>
    <property type="match status" value="1"/>
</dbReference>
<feature type="chain" id="PRO_5015196890" evidence="3">
    <location>
        <begin position="17"/>
        <end position="173"/>
    </location>
</feature>
<reference evidence="6" key="1">
    <citation type="submission" date="2016-06" db="EMBL/GenBank/DDBJ databases">
        <title>Parallel loss of symbiosis genes in relatives of nitrogen-fixing non-legume Parasponia.</title>
        <authorList>
            <person name="Van Velzen R."/>
            <person name="Holmer R."/>
            <person name="Bu F."/>
            <person name="Rutten L."/>
            <person name="Van Zeijl A."/>
            <person name="Liu W."/>
            <person name="Santuari L."/>
            <person name="Cao Q."/>
            <person name="Sharma T."/>
            <person name="Shen D."/>
            <person name="Roswanjaya Y."/>
            <person name="Wardhani T."/>
            <person name="Kalhor M.S."/>
            <person name="Jansen J."/>
            <person name="Van den Hoogen J."/>
            <person name="Gungor B."/>
            <person name="Hartog M."/>
            <person name="Hontelez J."/>
            <person name="Verver J."/>
            <person name="Yang W.-C."/>
            <person name="Schijlen E."/>
            <person name="Repin R."/>
            <person name="Schilthuizen M."/>
            <person name="Schranz E."/>
            <person name="Heidstra R."/>
            <person name="Miyata K."/>
            <person name="Fedorova E."/>
            <person name="Kohlen W."/>
            <person name="Bisseling T."/>
            <person name="Smit S."/>
            <person name="Geurts R."/>
        </authorList>
    </citation>
    <scope>NUCLEOTIDE SEQUENCE [LARGE SCALE GENOMIC DNA]</scope>
    <source>
        <strain evidence="6">cv. RG33-2</strain>
    </source>
</reference>
<dbReference type="EMBL" id="JXTC01000009">
    <property type="protein sequence ID" value="POO01260.1"/>
    <property type="molecule type" value="Genomic_DNA"/>
</dbReference>
<comment type="caution">
    <text evidence="5">The sequence shown here is derived from an EMBL/GenBank/DDBJ whole genome shotgun (WGS) entry which is preliminary data.</text>
</comment>
<evidence type="ECO:0000259" key="4">
    <source>
        <dbReference type="PROSITE" id="PS50089"/>
    </source>
</evidence>
<keyword evidence="1" id="KW-0479">Metal-binding</keyword>